<evidence type="ECO:0000256" key="6">
    <source>
        <dbReference type="PROSITE-ProRule" id="PRU01016"/>
    </source>
</evidence>
<dbReference type="GO" id="GO:0009307">
    <property type="term" value="P:DNA restriction-modification system"/>
    <property type="evidence" value="ECO:0007669"/>
    <property type="project" value="UniProtKB-KW"/>
</dbReference>
<dbReference type="SUPFAM" id="SSF53335">
    <property type="entry name" value="S-adenosyl-L-methionine-dependent methyltransferases"/>
    <property type="match status" value="1"/>
</dbReference>
<dbReference type="PANTHER" id="PTHR10629:SF52">
    <property type="entry name" value="DNA (CYTOSINE-5)-METHYLTRANSFERASE 1"/>
    <property type="match status" value="1"/>
</dbReference>
<keyword evidence="1 6" id="KW-0489">Methyltransferase</keyword>
<dbReference type="InterPro" id="IPR031303">
    <property type="entry name" value="C5_meth_CS"/>
</dbReference>
<keyword evidence="3 6" id="KW-0949">S-adenosyl-L-methionine</keyword>
<reference evidence="9 10" key="1">
    <citation type="submission" date="2019-06" db="EMBL/GenBank/DDBJ databases">
        <authorList>
            <person name="Lee I."/>
            <person name="Jang G.I."/>
            <person name="Hwang C.Y."/>
        </authorList>
    </citation>
    <scope>NUCLEOTIDE SEQUENCE [LARGE SCALE GENOMIC DNA]</scope>
    <source>
        <strain evidence="9 10">PAMC 28131</strain>
    </source>
</reference>
<dbReference type="PROSITE" id="PS51679">
    <property type="entry name" value="SAM_MT_C5"/>
    <property type="match status" value="1"/>
</dbReference>
<dbReference type="AlphaFoldDB" id="A0A501XQI4"/>
<comment type="similarity">
    <text evidence="6 7">Belongs to the class I-like SAM-binding methyltransferase superfamily. C5-methyltransferase family.</text>
</comment>
<dbReference type="PRINTS" id="PR00105">
    <property type="entry name" value="C5METTRFRASE"/>
</dbReference>
<dbReference type="RefSeq" id="WP_140927355.1">
    <property type="nucleotide sequence ID" value="NZ_VFSU01000017.1"/>
</dbReference>
<dbReference type="Proteomes" id="UP000319897">
    <property type="component" value="Unassembled WGS sequence"/>
</dbReference>
<dbReference type="GO" id="GO:0032259">
    <property type="term" value="P:methylation"/>
    <property type="evidence" value="ECO:0007669"/>
    <property type="project" value="UniProtKB-KW"/>
</dbReference>
<dbReference type="Gene3D" id="3.40.50.150">
    <property type="entry name" value="Vaccinia Virus protein VP39"/>
    <property type="match status" value="1"/>
</dbReference>
<keyword evidence="4" id="KW-0680">Restriction system</keyword>
<evidence type="ECO:0000256" key="5">
    <source>
        <dbReference type="ARBA" id="ARBA00047422"/>
    </source>
</evidence>
<dbReference type="InterPro" id="IPR029063">
    <property type="entry name" value="SAM-dependent_MTases_sf"/>
</dbReference>
<evidence type="ECO:0000256" key="2">
    <source>
        <dbReference type="ARBA" id="ARBA00022679"/>
    </source>
</evidence>
<evidence type="ECO:0000256" key="4">
    <source>
        <dbReference type="ARBA" id="ARBA00022747"/>
    </source>
</evidence>
<dbReference type="InterPro" id="IPR050390">
    <property type="entry name" value="C5-Methyltransferase"/>
</dbReference>
<dbReference type="PROSITE" id="PS00095">
    <property type="entry name" value="C5_MTASE_2"/>
    <property type="match status" value="1"/>
</dbReference>
<evidence type="ECO:0000313" key="9">
    <source>
        <dbReference type="EMBL" id="TPE62583.1"/>
    </source>
</evidence>
<evidence type="ECO:0000256" key="8">
    <source>
        <dbReference type="RuleBase" id="RU000417"/>
    </source>
</evidence>
<dbReference type="InterPro" id="IPR018117">
    <property type="entry name" value="C5_DNA_meth_AS"/>
</dbReference>
<organism evidence="9 10">
    <name type="scientific">Sandaracinobacter neustonicus</name>
    <dbReference type="NCBI Taxonomy" id="1715348"/>
    <lineage>
        <taxon>Bacteria</taxon>
        <taxon>Pseudomonadati</taxon>
        <taxon>Pseudomonadota</taxon>
        <taxon>Alphaproteobacteria</taxon>
        <taxon>Sphingomonadales</taxon>
        <taxon>Sphingosinicellaceae</taxon>
        <taxon>Sandaracinobacter</taxon>
    </lineage>
</organism>
<dbReference type="InterPro" id="IPR001525">
    <property type="entry name" value="C5_MeTfrase"/>
</dbReference>
<dbReference type="GO" id="GO:0003886">
    <property type="term" value="F:DNA (cytosine-5-)-methyltransferase activity"/>
    <property type="evidence" value="ECO:0007669"/>
    <property type="project" value="UniProtKB-EC"/>
</dbReference>
<feature type="active site" evidence="6">
    <location>
        <position position="77"/>
    </location>
</feature>
<dbReference type="EC" id="2.1.1.37" evidence="8"/>
<dbReference type="NCBIfam" id="TIGR00675">
    <property type="entry name" value="dcm"/>
    <property type="match status" value="1"/>
</dbReference>
<dbReference type="PROSITE" id="PS00094">
    <property type="entry name" value="C5_MTASE_1"/>
    <property type="match status" value="1"/>
</dbReference>
<gene>
    <name evidence="9" type="ORF">FJQ54_05175</name>
</gene>
<keyword evidence="10" id="KW-1185">Reference proteome</keyword>
<accession>A0A501XQI4</accession>
<keyword evidence="2 6" id="KW-0808">Transferase</keyword>
<name>A0A501XQI4_9SPHN</name>
<proteinExistence type="inferred from homology"/>
<protein>
    <recommendedName>
        <fullName evidence="8">Cytosine-specific methyltransferase</fullName>
        <ecNumber evidence="8">2.1.1.37</ecNumber>
    </recommendedName>
</protein>
<sequence>MRLVELFCGTGGFSHGAHMAGFEVAAAFDLDATLTSSYTANFPHTNLVLHDVAELTAERIELEAGGRVDGIFGGPPCQGFSAIGRRDITDVRRKLLWHFFRLVHELQPTFFVMENVRGLLYPENIGELESAIEHVSDIYDVPEPSVWDASEFGAATKRHRLFVVGVHKDRGEAVTRKDIAVLKRPAATVRQAIVDIAGASFVKDDESGFDLWRLQKRGRPHEYAKALRIRQGEFAGHFTGHRTTRHTDKVVERFSAIPQGGLERVGRHPRLAWEGLCPTLRAGTGADLGSYQSVRPIHPEENRVITVREGARLQGFPDWHKFHPTVWHSFRMIGNSVSPIMAHAVFQAIATKLAGVVLRDEAFAAAAE</sequence>
<dbReference type="OrthoDB" id="9813719at2"/>
<evidence type="ECO:0000256" key="1">
    <source>
        <dbReference type="ARBA" id="ARBA00022603"/>
    </source>
</evidence>
<dbReference type="Gene3D" id="3.90.120.10">
    <property type="entry name" value="DNA Methylase, subunit A, domain 2"/>
    <property type="match status" value="1"/>
</dbReference>
<evidence type="ECO:0000256" key="7">
    <source>
        <dbReference type="RuleBase" id="RU000416"/>
    </source>
</evidence>
<dbReference type="PANTHER" id="PTHR10629">
    <property type="entry name" value="CYTOSINE-SPECIFIC METHYLTRANSFERASE"/>
    <property type="match status" value="1"/>
</dbReference>
<evidence type="ECO:0000256" key="3">
    <source>
        <dbReference type="ARBA" id="ARBA00022691"/>
    </source>
</evidence>
<dbReference type="EMBL" id="VFSU01000017">
    <property type="protein sequence ID" value="TPE62583.1"/>
    <property type="molecule type" value="Genomic_DNA"/>
</dbReference>
<evidence type="ECO:0000313" key="10">
    <source>
        <dbReference type="Proteomes" id="UP000319897"/>
    </source>
</evidence>
<comment type="catalytic activity">
    <reaction evidence="5 8">
        <text>a 2'-deoxycytidine in DNA + S-adenosyl-L-methionine = a 5-methyl-2'-deoxycytidine in DNA + S-adenosyl-L-homocysteine + H(+)</text>
        <dbReference type="Rhea" id="RHEA:13681"/>
        <dbReference type="Rhea" id="RHEA-COMP:11369"/>
        <dbReference type="Rhea" id="RHEA-COMP:11370"/>
        <dbReference type="ChEBI" id="CHEBI:15378"/>
        <dbReference type="ChEBI" id="CHEBI:57856"/>
        <dbReference type="ChEBI" id="CHEBI:59789"/>
        <dbReference type="ChEBI" id="CHEBI:85452"/>
        <dbReference type="ChEBI" id="CHEBI:85454"/>
        <dbReference type="EC" id="2.1.1.37"/>
    </reaction>
</comment>
<dbReference type="Pfam" id="PF00145">
    <property type="entry name" value="DNA_methylase"/>
    <property type="match status" value="1"/>
</dbReference>
<comment type="caution">
    <text evidence="9">The sequence shown here is derived from an EMBL/GenBank/DDBJ whole genome shotgun (WGS) entry which is preliminary data.</text>
</comment>